<dbReference type="EMBL" id="LT629757">
    <property type="protein sequence ID" value="SDS66801.1"/>
    <property type="molecule type" value="Genomic_DNA"/>
</dbReference>
<dbReference type="InterPro" id="IPR001279">
    <property type="entry name" value="Metallo-B-lactamas"/>
</dbReference>
<dbReference type="PANTHER" id="PTHR23131:SF4">
    <property type="entry name" value="METALLO-BETA-LACTAMASE SUPERFAMILY POTEIN"/>
    <property type="match status" value="1"/>
</dbReference>
<reference evidence="4" key="1">
    <citation type="submission" date="2016-10" db="EMBL/GenBank/DDBJ databases">
        <authorList>
            <person name="Varghese N."/>
            <person name="Submissions S."/>
        </authorList>
    </citation>
    <scope>NUCLEOTIDE SEQUENCE [LARGE SCALE GENOMIC DNA]</scope>
    <source>
        <strain evidence="4">DSM 22127</strain>
    </source>
</reference>
<evidence type="ECO:0000256" key="1">
    <source>
        <dbReference type="SAM" id="MobiDB-lite"/>
    </source>
</evidence>
<dbReference type="SMART" id="SM00849">
    <property type="entry name" value="Lactamase_B"/>
    <property type="match status" value="1"/>
</dbReference>
<accession>A0A1H1U386</accession>
<dbReference type="Pfam" id="PF00753">
    <property type="entry name" value="Lactamase_B"/>
    <property type="match status" value="1"/>
</dbReference>
<keyword evidence="4" id="KW-1185">Reference proteome</keyword>
<dbReference type="InterPro" id="IPR036866">
    <property type="entry name" value="RibonucZ/Hydroxyglut_hydro"/>
</dbReference>
<sequence length="361" mass="39197">MPERPPADPTSQQSTGRGAWAEPGVVTIAPGVHRMPLPLPMDGLRAVNVYVLETADGLTLVDGGWAIPASRELFDAGLRSLGHTARDVRRFLVTHMHRDHYTQARVIASEFGGRVSLGVGDRPNLERVLTESDGAVEDAHLLRLRGAGAEHLHAGWVEQVPSRPPDRGQYALPDDWLVGDLVLDLGDRRLHALATPGHTQGHYVFADPEASLLFAGDHVLSTITPSIGFEPAHVQQPLRDFLSSLAKVRALPDLTLLPAHGPVTGSSHQRVDELLAFHEARLDASLAAVHGGARTAWEVAQVLRWTRRERHLDELGVFDQALATFETQAHLELLALRGRVAREAGETVVFGPLREAAVLPG</sequence>
<evidence type="ECO:0000259" key="2">
    <source>
        <dbReference type="SMART" id="SM00849"/>
    </source>
</evidence>
<gene>
    <name evidence="3" type="ORF">SAMN04488570_2402</name>
</gene>
<evidence type="ECO:0000313" key="4">
    <source>
        <dbReference type="Proteomes" id="UP000198859"/>
    </source>
</evidence>
<proteinExistence type="predicted"/>
<feature type="domain" description="Metallo-beta-lactamase" evidence="2">
    <location>
        <begin position="46"/>
        <end position="260"/>
    </location>
</feature>
<dbReference type="InterPro" id="IPR036388">
    <property type="entry name" value="WH-like_DNA-bd_sf"/>
</dbReference>
<dbReference type="Proteomes" id="UP000198859">
    <property type="component" value="Chromosome I"/>
</dbReference>
<name>A0A1H1U386_9ACTN</name>
<dbReference type="PANTHER" id="PTHR23131">
    <property type="entry name" value="ENDORIBONUCLEASE LACTB2"/>
    <property type="match status" value="1"/>
</dbReference>
<dbReference type="Gene3D" id="1.10.10.10">
    <property type="entry name" value="Winged helix-like DNA-binding domain superfamily/Winged helix DNA-binding domain"/>
    <property type="match status" value="1"/>
</dbReference>
<organism evidence="3 4">
    <name type="scientific">Nocardioides scoriae</name>
    <dbReference type="NCBI Taxonomy" id="642780"/>
    <lineage>
        <taxon>Bacteria</taxon>
        <taxon>Bacillati</taxon>
        <taxon>Actinomycetota</taxon>
        <taxon>Actinomycetes</taxon>
        <taxon>Propionibacteriales</taxon>
        <taxon>Nocardioidaceae</taxon>
        <taxon>Nocardioides</taxon>
    </lineage>
</organism>
<dbReference type="SUPFAM" id="SSF56281">
    <property type="entry name" value="Metallo-hydrolase/oxidoreductase"/>
    <property type="match status" value="1"/>
</dbReference>
<evidence type="ECO:0000313" key="3">
    <source>
        <dbReference type="EMBL" id="SDS66801.1"/>
    </source>
</evidence>
<dbReference type="AlphaFoldDB" id="A0A1H1U386"/>
<feature type="region of interest" description="Disordered" evidence="1">
    <location>
        <begin position="1"/>
        <end position="21"/>
    </location>
</feature>
<dbReference type="RefSeq" id="WP_231916846.1">
    <property type="nucleotide sequence ID" value="NZ_LT629757.1"/>
</dbReference>
<dbReference type="Gene3D" id="3.60.15.10">
    <property type="entry name" value="Ribonuclease Z/Hydroxyacylglutathione hydrolase-like"/>
    <property type="match status" value="1"/>
</dbReference>
<dbReference type="InterPro" id="IPR050662">
    <property type="entry name" value="Sec-metab_biosynth-thioest"/>
</dbReference>
<protein>
    <submittedName>
        <fullName evidence="3">Glyoxylase, beta-lactamase superfamily II</fullName>
    </submittedName>
</protein>
<dbReference type="STRING" id="642780.SAMN04488570_2402"/>